<feature type="region of interest" description="Disordered" evidence="1">
    <location>
        <begin position="419"/>
        <end position="440"/>
    </location>
</feature>
<evidence type="ECO:0000313" key="3">
    <source>
        <dbReference type="EMBL" id="KAL3795296.1"/>
    </source>
</evidence>
<dbReference type="PANTHER" id="PTHR11895">
    <property type="entry name" value="TRANSAMIDASE"/>
    <property type="match status" value="1"/>
</dbReference>
<dbReference type="PANTHER" id="PTHR11895:SF7">
    <property type="entry name" value="GLUTAMYL-TRNA(GLN) AMIDOTRANSFERASE SUBUNIT A, MITOCHONDRIAL"/>
    <property type="match status" value="1"/>
</dbReference>
<reference evidence="3 4" key="1">
    <citation type="submission" date="2024-10" db="EMBL/GenBank/DDBJ databases">
        <title>Updated reference genomes for cyclostephanoid diatoms.</title>
        <authorList>
            <person name="Roberts W.R."/>
            <person name="Alverson A.J."/>
        </authorList>
    </citation>
    <scope>NUCLEOTIDE SEQUENCE [LARGE SCALE GENOMIC DNA]</scope>
    <source>
        <strain evidence="3 4">AJA276-08</strain>
    </source>
</reference>
<organism evidence="3 4">
    <name type="scientific">Stephanodiscus triporus</name>
    <dbReference type="NCBI Taxonomy" id="2934178"/>
    <lineage>
        <taxon>Eukaryota</taxon>
        <taxon>Sar</taxon>
        <taxon>Stramenopiles</taxon>
        <taxon>Ochrophyta</taxon>
        <taxon>Bacillariophyta</taxon>
        <taxon>Coscinodiscophyceae</taxon>
        <taxon>Thalassiosirophycidae</taxon>
        <taxon>Stephanodiscales</taxon>
        <taxon>Stephanodiscaceae</taxon>
        <taxon>Stephanodiscus</taxon>
    </lineage>
</organism>
<gene>
    <name evidence="3" type="ORF">ACHAW5_000729</name>
</gene>
<feature type="domain" description="Amidase" evidence="2">
    <location>
        <begin position="306"/>
        <end position="705"/>
    </location>
</feature>
<evidence type="ECO:0000313" key="4">
    <source>
        <dbReference type="Proteomes" id="UP001530315"/>
    </source>
</evidence>
<dbReference type="SUPFAM" id="SSF75304">
    <property type="entry name" value="Amidase signature (AS) enzymes"/>
    <property type="match status" value="2"/>
</dbReference>
<dbReference type="EMBL" id="JALLAZ020000430">
    <property type="protein sequence ID" value="KAL3795296.1"/>
    <property type="molecule type" value="Genomic_DNA"/>
</dbReference>
<dbReference type="InterPro" id="IPR000120">
    <property type="entry name" value="Amidase"/>
</dbReference>
<keyword evidence="4" id="KW-1185">Reference proteome</keyword>
<dbReference type="InterPro" id="IPR023631">
    <property type="entry name" value="Amidase_dom"/>
</dbReference>
<proteinExistence type="predicted"/>
<accession>A0ABD3Q5M0</accession>
<comment type="caution">
    <text evidence="3">The sequence shown here is derived from an EMBL/GenBank/DDBJ whole genome shotgun (WGS) entry which is preliminary data.</text>
</comment>
<dbReference type="AlphaFoldDB" id="A0ABD3Q5M0"/>
<dbReference type="InterPro" id="IPR036928">
    <property type="entry name" value="AS_sf"/>
</dbReference>
<evidence type="ECO:0000259" key="2">
    <source>
        <dbReference type="Pfam" id="PF01425"/>
    </source>
</evidence>
<evidence type="ECO:0000256" key="1">
    <source>
        <dbReference type="SAM" id="MobiDB-lite"/>
    </source>
</evidence>
<dbReference type="Proteomes" id="UP001530315">
    <property type="component" value="Unassembled WGS sequence"/>
</dbReference>
<dbReference type="Gene3D" id="3.90.1300.10">
    <property type="entry name" value="Amidase signature (AS) domain"/>
    <property type="match status" value="1"/>
</dbReference>
<dbReference type="Pfam" id="PF01425">
    <property type="entry name" value="Amidase"/>
    <property type="match status" value="1"/>
</dbReference>
<sequence>MRNLRLNGMTSYCESSPSVALSRSLTIAETSTDYSKSWQRRQRHYSTQLPPRLTIARASRLLRASKLTSKQLCQHSYNLAIFGENSLRLNAYAKLLSLDEILAQAQTSDERIQNGDPKSDLDGIPVTIKANIAVGKYWEMPNACSAILVQGAQKSYDTSDRNEEERASGDNVYESDIAKRLLRDCGAVVIGITNMDEFGMGSLGINNAFRQDTVNLRQQKLYSHTYNPMPWLHRIAVLRNSQQQLLTGSEVNDDFWLEQIINSTPTNPHRILDEKSLSDLLDEVQYWICGDNYEQKSSRKDDSPLLSPGGSSSGAAAAASHGSCLLSIGTDTGGSLRLPAAWTSTVGFKPTYGTWSRYGVVSYASSLDTVGFITGTSECAAIAWSCLRSERKAASPDGDYSCWDGQLCRDPTATLYHKGNKISNNDAHHQSDTSMLDQSSVRTPKPLTNVRIGIPAAFSLEEIPPLIASAWSESARSLQNVGGATLVAISDSNLSSEWIKMAIASYYVLACAEASSNLSRYDGLRYGMDVDLHEHANDIDAEDNAALHPLVDMTTLERQISANRAYGFGEETQRRILAGTSVLSSDRFHTHYEAAAFVRAKISRSLESVFRSSLDDGQNEDDEVDIMLVPTALTFPPKLNPMRGDGVEMGDPTAAFANDVMTIPVSLGGFPSVSVPVNIGNLDINGCSAIGMQIFASRGSEDLMLRVANALHST</sequence>
<name>A0ABD3Q5M0_9STRA</name>
<protein>
    <recommendedName>
        <fullName evidence="2">Amidase domain-containing protein</fullName>
    </recommendedName>
</protein>